<gene>
    <name evidence="2" type="ORF">ESZ26_01255</name>
    <name evidence="3" type="ORF">ESZ27_13120</name>
</gene>
<dbReference type="AlphaFoldDB" id="A0A5C6Q818"/>
<reference evidence="3 5" key="1">
    <citation type="submission" date="2019-07" db="EMBL/GenBank/DDBJ databases">
        <title>Genomes of sea-ice associated Colwellia species.</title>
        <authorList>
            <person name="Bowman J.P."/>
        </authorList>
    </citation>
    <scope>NUCLEOTIDE SEQUENCE [LARGE SCALE GENOMIC DNA]</scope>
    <source>
        <strain evidence="2 4">ACAM 607</strain>
        <strain evidence="3 5">IC036</strain>
    </source>
</reference>
<organism evidence="3 5">
    <name type="scientific">Colwellia hornerae</name>
    <dbReference type="NCBI Taxonomy" id="89402"/>
    <lineage>
        <taxon>Bacteria</taxon>
        <taxon>Pseudomonadati</taxon>
        <taxon>Pseudomonadota</taxon>
        <taxon>Gammaproteobacteria</taxon>
        <taxon>Alteromonadales</taxon>
        <taxon>Colwelliaceae</taxon>
        <taxon>Colwellia</taxon>
    </lineage>
</organism>
<protein>
    <submittedName>
        <fullName evidence="3">DUF3087 domain-containing protein</fullName>
    </submittedName>
</protein>
<keyword evidence="1" id="KW-0472">Membrane</keyword>
<dbReference type="OrthoDB" id="6118114at2"/>
<dbReference type="EMBL" id="VOLQ01000026">
    <property type="protein sequence ID" value="TWX65056.1"/>
    <property type="molecule type" value="Genomic_DNA"/>
</dbReference>
<name>A0A5C6Q818_9GAMM</name>
<evidence type="ECO:0000256" key="1">
    <source>
        <dbReference type="SAM" id="Phobius"/>
    </source>
</evidence>
<evidence type="ECO:0000313" key="2">
    <source>
        <dbReference type="EMBL" id="TWX62497.1"/>
    </source>
</evidence>
<keyword evidence="4" id="KW-1185">Reference proteome</keyword>
<feature type="transmembrane region" description="Helical" evidence="1">
    <location>
        <begin position="18"/>
        <end position="42"/>
    </location>
</feature>
<dbReference type="Proteomes" id="UP000321917">
    <property type="component" value="Unassembled WGS sequence"/>
</dbReference>
<dbReference type="EMBL" id="VOLR01000002">
    <property type="protein sequence ID" value="TWX62497.1"/>
    <property type="molecule type" value="Genomic_DNA"/>
</dbReference>
<dbReference type="RefSeq" id="WP_146797543.1">
    <property type="nucleotide sequence ID" value="NZ_VOLP01000003.1"/>
</dbReference>
<accession>A0A5C6Q818</accession>
<comment type="caution">
    <text evidence="3">The sequence shown here is derived from an EMBL/GenBank/DDBJ whole genome shotgun (WGS) entry which is preliminary data.</text>
</comment>
<feature type="transmembrane region" description="Helical" evidence="1">
    <location>
        <begin position="68"/>
        <end position="86"/>
    </location>
</feature>
<proteinExistence type="predicted"/>
<dbReference type="Proteomes" id="UP000321525">
    <property type="component" value="Unassembled WGS sequence"/>
</dbReference>
<sequence>MTLKDIDKKTYRSKLNQVIIGFIITLAILAIAFGTILIALFAEPLALDSISQASLNTAMESGQQTSNFRYNFLGVILSLLACAGILQQLKNSHFFNEIYYVWQLKQIQNIIYRRLKKIKKASVDGDEKALIILKFYYASLKQLYLLDDNTLTMSSLEANIVALEQLIAENGKEITTEQFTKVLLSNYK</sequence>
<evidence type="ECO:0000313" key="5">
    <source>
        <dbReference type="Proteomes" id="UP000321917"/>
    </source>
</evidence>
<keyword evidence="1" id="KW-1133">Transmembrane helix</keyword>
<dbReference type="InterPro" id="IPR021438">
    <property type="entry name" value="DUF3087"/>
</dbReference>
<evidence type="ECO:0000313" key="4">
    <source>
        <dbReference type="Proteomes" id="UP000321525"/>
    </source>
</evidence>
<dbReference type="Pfam" id="PF11286">
    <property type="entry name" value="DUF3087"/>
    <property type="match status" value="1"/>
</dbReference>
<evidence type="ECO:0000313" key="3">
    <source>
        <dbReference type="EMBL" id="TWX65056.1"/>
    </source>
</evidence>
<keyword evidence="1" id="KW-0812">Transmembrane</keyword>